<keyword evidence="3" id="KW-0648">Protein biosynthesis</keyword>
<organism evidence="4 5">
    <name type="scientific">Pyricularia oryzae</name>
    <name type="common">Rice blast fungus</name>
    <name type="synonym">Magnaporthe oryzae</name>
    <dbReference type="NCBI Taxonomy" id="318829"/>
    <lineage>
        <taxon>Eukaryota</taxon>
        <taxon>Fungi</taxon>
        <taxon>Dikarya</taxon>
        <taxon>Ascomycota</taxon>
        <taxon>Pezizomycotina</taxon>
        <taxon>Sordariomycetes</taxon>
        <taxon>Sordariomycetidae</taxon>
        <taxon>Magnaporthales</taxon>
        <taxon>Pyriculariaceae</taxon>
        <taxon>Pyricularia</taxon>
    </lineage>
</organism>
<comment type="similarity">
    <text evidence="1">Belongs to the IF-3 family.</text>
</comment>
<dbReference type="AlphaFoldDB" id="A0A4P7NQS0"/>
<dbReference type="GO" id="GO:0043022">
    <property type="term" value="F:ribosome binding"/>
    <property type="evidence" value="ECO:0007669"/>
    <property type="project" value="TreeGrafter"/>
</dbReference>
<dbReference type="Proteomes" id="UP000294847">
    <property type="component" value="Chromosome 6"/>
</dbReference>
<dbReference type="GO" id="GO:0032790">
    <property type="term" value="P:ribosome disassembly"/>
    <property type="evidence" value="ECO:0007669"/>
    <property type="project" value="TreeGrafter"/>
</dbReference>
<evidence type="ECO:0000256" key="2">
    <source>
        <dbReference type="ARBA" id="ARBA00022540"/>
    </source>
</evidence>
<dbReference type="GO" id="GO:0005739">
    <property type="term" value="C:mitochondrion"/>
    <property type="evidence" value="ECO:0007669"/>
    <property type="project" value="TreeGrafter"/>
</dbReference>
<dbReference type="InterPro" id="IPR001288">
    <property type="entry name" value="Translation_initiation_fac_3"/>
</dbReference>
<reference evidence="4 5" key="1">
    <citation type="journal article" date="2019" name="Mol. Biol. Evol.">
        <title>Blast fungal genomes show frequent chromosomal changes, gene gains and losses, and effector gene turnover.</title>
        <authorList>
            <person name="Gomez Luciano L.B."/>
            <person name="Jason Tsai I."/>
            <person name="Chuma I."/>
            <person name="Tosa Y."/>
            <person name="Chen Y.H."/>
            <person name="Li J.Y."/>
            <person name="Li M.Y."/>
            <person name="Jade Lu M.Y."/>
            <person name="Nakayashiki H."/>
            <person name="Li W.H."/>
        </authorList>
    </citation>
    <scope>NUCLEOTIDE SEQUENCE [LARGE SCALE GENOMIC DNA]</scope>
    <source>
        <strain evidence="4">MZ5-1-6</strain>
    </source>
</reference>
<accession>A0A4P7NQS0</accession>
<proteinExistence type="inferred from homology"/>
<dbReference type="PANTHER" id="PTHR10938">
    <property type="entry name" value="TRANSLATION INITIATION FACTOR IF-3"/>
    <property type="match status" value="1"/>
</dbReference>
<dbReference type="SUPFAM" id="SSF55200">
    <property type="entry name" value="Translation initiation factor IF3, C-terminal domain"/>
    <property type="match status" value="1"/>
</dbReference>
<keyword evidence="2" id="KW-0396">Initiation factor</keyword>
<dbReference type="PANTHER" id="PTHR10938:SF0">
    <property type="entry name" value="TRANSLATION INITIATION FACTOR IF-3, MITOCHONDRIAL"/>
    <property type="match status" value="1"/>
</dbReference>
<evidence type="ECO:0008006" key="6">
    <source>
        <dbReference type="Google" id="ProtNLM"/>
    </source>
</evidence>
<evidence type="ECO:0000313" key="5">
    <source>
        <dbReference type="Proteomes" id="UP000294847"/>
    </source>
</evidence>
<sequence>MICPKALAVHLKPVTAGCVRMLASTARPTICLAHLASKALPTATDQRRSANQIRCYASRKRTAKSFPEIASADEGRVLARRNDRNDAEEGVEEEEGPWDFKKMGRFPKDEELLEVCEKIVFRKADGLSEPQWLVEVLKNADLKTDQLECIALPGPTNRGLLYPICRFMNREQLKREQKEREKAARRSKVMTKEMEINWAITKHDLGHKLKQLLKFLQKGCQCEITFQNKVRGKKKATIEEMQETVRLVKEAIMDIPGANEYKSADGSVGSPVYKMFWQATPKKGAEGESQTST</sequence>
<dbReference type="GO" id="GO:0070124">
    <property type="term" value="P:mitochondrial translational initiation"/>
    <property type="evidence" value="ECO:0007669"/>
    <property type="project" value="TreeGrafter"/>
</dbReference>
<name>A0A4P7NQS0_PYROR</name>
<gene>
    <name evidence="4" type="ORF">PoMZ_06407</name>
</gene>
<dbReference type="GO" id="GO:0003743">
    <property type="term" value="F:translation initiation factor activity"/>
    <property type="evidence" value="ECO:0007669"/>
    <property type="project" value="UniProtKB-KW"/>
</dbReference>
<dbReference type="InterPro" id="IPR036788">
    <property type="entry name" value="T_IF-3_C_sf"/>
</dbReference>
<protein>
    <recommendedName>
        <fullName evidence="6">Translation initiation factor IF-3</fullName>
    </recommendedName>
</protein>
<evidence type="ECO:0000256" key="3">
    <source>
        <dbReference type="ARBA" id="ARBA00022917"/>
    </source>
</evidence>
<dbReference type="EMBL" id="CP034209">
    <property type="protein sequence ID" value="QBZ64707.1"/>
    <property type="molecule type" value="Genomic_DNA"/>
</dbReference>
<evidence type="ECO:0000313" key="4">
    <source>
        <dbReference type="EMBL" id="QBZ64707.1"/>
    </source>
</evidence>
<dbReference type="Gene3D" id="3.30.110.10">
    <property type="entry name" value="Translation initiation factor 3 (IF-3), C-terminal domain"/>
    <property type="match status" value="1"/>
</dbReference>
<evidence type="ECO:0000256" key="1">
    <source>
        <dbReference type="ARBA" id="ARBA00005439"/>
    </source>
</evidence>